<dbReference type="RefSeq" id="WP_307286549.1">
    <property type="nucleotide sequence ID" value="NZ_JAUSVX010000035.1"/>
</dbReference>
<name>A0ABU0JQF9_9HYPH</name>
<accession>A0ABU0JQF9</accession>
<evidence type="ECO:0000313" key="1">
    <source>
        <dbReference type="EMBL" id="MDQ0475382.1"/>
    </source>
</evidence>
<sequence length="42" mass="4753">MIDKVEHRVPRVIDLIDHRVSSVIDKVDHRRVIGLPVIASPA</sequence>
<keyword evidence="2" id="KW-1185">Reference proteome</keyword>
<comment type="caution">
    <text evidence="1">The sequence shown here is derived from an EMBL/GenBank/DDBJ whole genome shotgun (WGS) entry which is preliminary data.</text>
</comment>
<proteinExistence type="predicted"/>
<organism evidence="1 2">
    <name type="scientific">Labrys wisconsinensis</name>
    <dbReference type="NCBI Taxonomy" id="425677"/>
    <lineage>
        <taxon>Bacteria</taxon>
        <taxon>Pseudomonadati</taxon>
        <taxon>Pseudomonadota</taxon>
        <taxon>Alphaproteobacteria</taxon>
        <taxon>Hyphomicrobiales</taxon>
        <taxon>Xanthobacteraceae</taxon>
        <taxon>Labrys</taxon>
    </lineage>
</organism>
<dbReference type="Proteomes" id="UP001242480">
    <property type="component" value="Unassembled WGS sequence"/>
</dbReference>
<protein>
    <submittedName>
        <fullName evidence="1">Uncharacterized protein</fullName>
    </submittedName>
</protein>
<reference evidence="1 2" key="1">
    <citation type="submission" date="2023-07" db="EMBL/GenBank/DDBJ databases">
        <title>Genomic Encyclopedia of Type Strains, Phase IV (KMG-IV): sequencing the most valuable type-strain genomes for metagenomic binning, comparative biology and taxonomic classification.</title>
        <authorList>
            <person name="Goeker M."/>
        </authorList>
    </citation>
    <scope>NUCLEOTIDE SEQUENCE [LARGE SCALE GENOMIC DNA]</scope>
    <source>
        <strain evidence="1 2">DSM 19619</strain>
    </source>
</reference>
<gene>
    <name evidence="1" type="ORF">QO011_008425</name>
</gene>
<evidence type="ECO:0000313" key="2">
    <source>
        <dbReference type="Proteomes" id="UP001242480"/>
    </source>
</evidence>
<dbReference type="EMBL" id="JAUSVX010000035">
    <property type="protein sequence ID" value="MDQ0475382.1"/>
    <property type="molecule type" value="Genomic_DNA"/>
</dbReference>